<feature type="compositionally biased region" description="Low complexity" evidence="2">
    <location>
        <begin position="1211"/>
        <end position="1224"/>
    </location>
</feature>
<feature type="compositionally biased region" description="Basic and acidic residues" evidence="2">
    <location>
        <begin position="112"/>
        <end position="121"/>
    </location>
</feature>
<gene>
    <name evidence="3" type="ORF">g.65998</name>
</gene>
<name>A0A146LI12_LYGHE</name>
<accession>A0A146LI12</accession>
<keyword evidence="1" id="KW-0175">Coiled coil</keyword>
<dbReference type="EMBL" id="GDHC01012057">
    <property type="protein sequence ID" value="JAQ06572.1"/>
    <property type="molecule type" value="Transcribed_RNA"/>
</dbReference>
<feature type="compositionally biased region" description="Low complexity" evidence="2">
    <location>
        <begin position="1"/>
        <end position="19"/>
    </location>
</feature>
<feature type="non-terminal residue" evidence="3">
    <location>
        <position position="1318"/>
    </location>
</feature>
<evidence type="ECO:0000256" key="1">
    <source>
        <dbReference type="SAM" id="Coils"/>
    </source>
</evidence>
<organism evidence="3">
    <name type="scientific">Lygus hesperus</name>
    <name type="common">Western plant bug</name>
    <dbReference type="NCBI Taxonomy" id="30085"/>
    <lineage>
        <taxon>Eukaryota</taxon>
        <taxon>Metazoa</taxon>
        <taxon>Ecdysozoa</taxon>
        <taxon>Arthropoda</taxon>
        <taxon>Hexapoda</taxon>
        <taxon>Insecta</taxon>
        <taxon>Pterygota</taxon>
        <taxon>Neoptera</taxon>
        <taxon>Paraneoptera</taxon>
        <taxon>Hemiptera</taxon>
        <taxon>Heteroptera</taxon>
        <taxon>Panheteroptera</taxon>
        <taxon>Cimicomorpha</taxon>
        <taxon>Miridae</taxon>
        <taxon>Mirini</taxon>
        <taxon>Lygus</taxon>
    </lineage>
</organism>
<protein>
    <submittedName>
        <fullName evidence="3">Uncharacterized protein</fullName>
    </submittedName>
</protein>
<sequence length="1318" mass="146524">MRTRSSAAAPSVATASVEESNTDEMVSTTEDLKPSDDADDLEKKPELKADGRTTKNEDVMSSSEADGSGGKLESNAEDGTMKDADVILSQVADGSEETLKPNADDGSIMSTERNEKLESISRDGTTVNADVIMTLESNAGGTSQNADVIHSQEANRSEEKLEPNADEGTIMSTECDEKVESRSCVETTVHADVIPSQTADECQETHEPDIDKVTTMNDNAMPSHASDEKVELTSGNGAIDNAEEIPFQKNDLSHVKMESTAVGKTTDNVNVMSTHASAELGIKVETRSCDETPMSADVIPSLTAESEEKMKLSADDQASAGFDETLLSNNEDISIPEEDVIDCSTSDIDFNSDSPIQSDIEIDSYKKTIDDGSSLELREPILTKHDMTVEAKDAFRKSFNEKLNEFRIIGKKLCEEKKIPFPKGRIFNQMAFYLYKRHKLDVQNLELELTALPQFLAAKKAAKDGKKSDTKHSELFKIDTLPTDPTLDLDFTTDSPIQGDAALTDSVGVQLTGTVDSFKNSTDGVTGGKQDGAKGQSKIDDLKQSAKSIATSSVDRLNAKEYKIIGQQHCISKALTFPTNKRFVIILEELFEKGQLNEESLKVALEKDAQAAKRGEVPFVKLGQYCSSYITEQLEKFETIAKKVCEDEKIPIPSCADLRSILDDLFLNGKLEEKNLQLRLMQYALAKLTSAKKTEVAPKNMVPSSNVQKVVPPPDVPPSVVKPLQDITKEEKKECKAVVESIAPNDVHTYHLKKYKKIGQEHCISKALTFPTHKRFVTIVEALYDKKQLNEETLKVALEKEAQAAKRGEVPFVKLGEYCASYKSYKAEQLKKFKAIANKYCEDEKIPIPNHAHLKFILDDLFSNGKLEEKTLQLRLMQNALEKLTEAQRMGALKNKFKPSVIKLCHKIKAPFPSRDYDRICRDLLTAGMLDEENIKIAVEMNFEDQCNNGAPLTTEQVDMIIKHYRADHQINKGVTRAEVLKRIPAELLTFKHYWNLMYREKRTNLFWKLEFNPDAAKYYHLNPKAFPSATTPGAANTKANQSKFGGPQKRQRPRIRGGYVSDRLTEQLNTMGMPWSKAELEARSQSVPKHHSGVGKRRLDEDPEFQQLLSQLAEKSKLLEELDRQNRNFTESGVTRETICTELRHTKFNMSRYKQGQPPLPQFTPERPSGSGVSSFGARDAMTIKQHSQSSSSGEHSRNQEGGNFEPSRRFGPSGSGASSFAAQNAMTMKQHSQSSSFSEHSRNQEYGNFEPSRPFGPSGSGASTVGSRDDIAIKEHYQSSSFGEHSRNPKDGNFEPSRQFRPSRSEMSSFGARDTR</sequence>
<feature type="region of interest" description="Disordered" evidence="2">
    <location>
        <begin position="1"/>
        <end position="122"/>
    </location>
</feature>
<feature type="compositionally biased region" description="Basic and acidic residues" evidence="2">
    <location>
        <begin position="1286"/>
        <end position="1295"/>
    </location>
</feature>
<feature type="compositionally biased region" description="Polar residues" evidence="2">
    <location>
        <begin position="1031"/>
        <end position="1044"/>
    </location>
</feature>
<feature type="compositionally biased region" description="Basic and acidic residues" evidence="2">
    <location>
        <begin position="1269"/>
        <end position="1279"/>
    </location>
</feature>
<reference evidence="3" key="1">
    <citation type="journal article" date="2016" name="Gigascience">
        <title>De novo construction of an expanded transcriptome assembly for the western tarnished plant bug, Lygus hesperus.</title>
        <authorList>
            <person name="Tassone E.E."/>
            <person name="Geib S.M."/>
            <person name="Hall B."/>
            <person name="Fabrick J.A."/>
            <person name="Brent C.S."/>
            <person name="Hull J.J."/>
        </authorList>
    </citation>
    <scope>NUCLEOTIDE SEQUENCE</scope>
</reference>
<evidence type="ECO:0000313" key="3">
    <source>
        <dbReference type="EMBL" id="JAQ06572.1"/>
    </source>
</evidence>
<feature type="region of interest" description="Disordered" evidence="2">
    <location>
        <begin position="1031"/>
        <end position="1055"/>
    </location>
</feature>
<evidence type="ECO:0000256" key="2">
    <source>
        <dbReference type="SAM" id="MobiDB-lite"/>
    </source>
</evidence>
<feature type="compositionally biased region" description="Basic and acidic residues" evidence="2">
    <location>
        <begin position="30"/>
        <end position="58"/>
    </location>
</feature>
<feature type="coiled-coil region" evidence="1">
    <location>
        <begin position="1106"/>
        <end position="1133"/>
    </location>
</feature>
<proteinExistence type="predicted"/>
<feature type="region of interest" description="Disordered" evidence="2">
    <location>
        <begin position="1153"/>
        <end position="1318"/>
    </location>
</feature>